<dbReference type="EMBL" id="KV426307">
    <property type="protein sequence ID" value="KZV82727.1"/>
    <property type="molecule type" value="Genomic_DNA"/>
</dbReference>
<accession>A0A165CM78</accession>
<name>A0A165CM78_EXIGL</name>
<organism evidence="1 2">
    <name type="scientific">Exidia glandulosa HHB12029</name>
    <dbReference type="NCBI Taxonomy" id="1314781"/>
    <lineage>
        <taxon>Eukaryota</taxon>
        <taxon>Fungi</taxon>
        <taxon>Dikarya</taxon>
        <taxon>Basidiomycota</taxon>
        <taxon>Agaricomycotina</taxon>
        <taxon>Agaricomycetes</taxon>
        <taxon>Auriculariales</taxon>
        <taxon>Exidiaceae</taxon>
        <taxon>Exidia</taxon>
    </lineage>
</organism>
<reference evidence="1 2" key="1">
    <citation type="journal article" date="2016" name="Mol. Biol. Evol.">
        <title>Comparative Genomics of Early-Diverging Mushroom-Forming Fungi Provides Insights into the Origins of Lignocellulose Decay Capabilities.</title>
        <authorList>
            <person name="Nagy L.G."/>
            <person name="Riley R."/>
            <person name="Tritt A."/>
            <person name="Adam C."/>
            <person name="Daum C."/>
            <person name="Floudas D."/>
            <person name="Sun H."/>
            <person name="Yadav J.S."/>
            <person name="Pangilinan J."/>
            <person name="Larsson K.H."/>
            <person name="Matsuura K."/>
            <person name="Barry K."/>
            <person name="Labutti K."/>
            <person name="Kuo R."/>
            <person name="Ohm R.A."/>
            <person name="Bhattacharya S.S."/>
            <person name="Shirouzu T."/>
            <person name="Yoshinaga Y."/>
            <person name="Martin F.M."/>
            <person name="Grigoriev I.V."/>
            <person name="Hibbett D.S."/>
        </authorList>
    </citation>
    <scope>NUCLEOTIDE SEQUENCE [LARGE SCALE GENOMIC DNA]</scope>
    <source>
        <strain evidence="1 2">HHB12029</strain>
    </source>
</reference>
<protein>
    <submittedName>
        <fullName evidence="1">Uncharacterized protein</fullName>
    </submittedName>
</protein>
<evidence type="ECO:0000313" key="2">
    <source>
        <dbReference type="Proteomes" id="UP000077266"/>
    </source>
</evidence>
<proteinExistence type="predicted"/>
<keyword evidence="2" id="KW-1185">Reference proteome</keyword>
<sequence>MPRVLLRSLASRLVVLRIPIWDILYPLVVPGDLELPVLETLCLETCGLLSVVLVAPHHTLVCDRLRKLEIRPTPLKDNRLLTRRTICKPDLVLLIQKYLRKDITRPSALKVITEGWHVVDSGGGHECSVACFSDERPTVESWPLLGQSTSPAWIAVEEPDLGWLDRLL</sequence>
<gene>
    <name evidence="1" type="ORF">EXIGLDRAFT_729343</name>
</gene>
<dbReference type="InParanoid" id="A0A165CM78"/>
<dbReference type="AlphaFoldDB" id="A0A165CM78"/>
<evidence type="ECO:0000313" key="1">
    <source>
        <dbReference type="EMBL" id="KZV82727.1"/>
    </source>
</evidence>
<dbReference type="Proteomes" id="UP000077266">
    <property type="component" value="Unassembled WGS sequence"/>
</dbReference>